<evidence type="ECO:0008006" key="3">
    <source>
        <dbReference type="Google" id="ProtNLM"/>
    </source>
</evidence>
<dbReference type="AlphaFoldDB" id="A0A1H4XAK1"/>
<protein>
    <recommendedName>
        <fullName evidence="3">DUF2170 domain-containing protein</fullName>
    </recommendedName>
</protein>
<dbReference type="InterPro" id="IPR019231">
    <property type="entry name" value="DUF2170"/>
</dbReference>
<keyword evidence="2" id="KW-1185">Reference proteome</keyword>
<evidence type="ECO:0000313" key="1">
    <source>
        <dbReference type="EMBL" id="SED02762.1"/>
    </source>
</evidence>
<sequence>MENKSSAHYQRLFRQRLRDQGLVKKEVWILPENAQALLAVERKLRQPFEGLAPVEKDGEMSMPQIWNARSLCQALLATELFSSGEASVELLEGAEPSLHVTMREYGDLPLFIALSGEQILVEALLWPQSEVTDVQAFNEEVLLSRQLFPLSSIGLETGLGGERFYMMFGALSATSILSNVIYEIETLASNVIRATEAYEGYLKAQA</sequence>
<organism evidence="1 2">
    <name type="scientific">Pseudomonas saponiphila</name>
    <dbReference type="NCBI Taxonomy" id="556534"/>
    <lineage>
        <taxon>Bacteria</taxon>
        <taxon>Pseudomonadati</taxon>
        <taxon>Pseudomonadota</taxon>
        <taxon>Gammaproteobacteria</taxon>
        <taxon>Pseudomonadales</taxon>
        <taxon>Pseudomonadaceae</taxon>
        <taxon>Pseudomonas</taxon>
    </lineage>
</organism>
<evidence type="ECO:0000313" key="2">
    <source>
        <dbReference type="Proteomes" id="UP000198982"/>
    </source>
</evidence>
<dbReference type="RefSeq" id="WP_092319910.1">
    <property type="nucleotide sequence ID" value="NZ_FNTJ01000002.1"/>
</dbReference>
<dbReference type="Proteomes" id="UP000198982">
    <property type="component" value="Unassembled WGS sequence"/>
</dbReference>
<proteinExistence type="predicted"/>
<dbReference type="EMBL" id="FNTJ01000002">
    <property type="protein sequence ID" value="SED02762.1"/>
    <property type="molecule type" value="Genomic_DNA"/>
</dbReference>
<reference evidence="2" key="1">
    <citation type="submission" date="2016-10" db="EMBL/GenBank/DDBJ databases">
        <authorList>
            <person name="Varghese N."/>
            <person name="Submissions S."/>
        </authorList>
    </citation>
    <scope>NUCLEOTIDE SEQUENCE [LARGE SCALE GENOMIC DNA]</scope>
    <source>
        <strain evidence="2">DSM 9751</strain>
    </source>
</reference>
<gene>
    <name evidence="1" type="ORF">SAMN05216178_5884</name>
</gene>
<accession>A0A1H4XAK1</accession>
<dbReference type="Pfam" id="PF09938">
    <property type="entry name" value="DUF2170"/>
    <property type="match status" value="1"/>
</dbReference>
<name>A0A1H4XAK1_9PSED</name>